<feature type="region of interest" description="Disordered" evidence="1">
    <location>
        <begin position="76"/>
        <end position="95"/>
    </location>
</feature>
<protein>
    <recommendedName>
        <fullName evidence="6">F-box domain-containing protein</fullName>
    </recommendedName>
</protein>
<dbReference type="InterPro" id="IPR036047">
    <property type="entry name" value="F-box-like_dom_sf"/>
</dbReference>
<evidence type="ECO:0008006" key="6">
    <source>
        <dbReference type="Google" id="ProtNLM"/>
    </source>
</evidence>
<gene>
    <name evidence="4" type="ORF">QYE76_006542</name>
</gene>
<evidence type="ECO:0000259" key="3">
    <source>
        <dbReference type="Pfam" id="PF23622"/>
    </source>
</evidence>
<comment type="caution">
    <text evidence="4">The sequence shown here is derived from an EMBL/GenBank/DDBJ whole genome shotgun (WGS) entry which is preliminary data.</text>
</comment>
<feature type="domain" description="F-box" evidence="2">
    <location>
        <begin position="102"/>
        <end position="137"/>
    </location>
</feature>
<dbReference type="SUPFAM" id="SSF81383">
    <property type="entry name" value="F-box domain"/>
    <property type="match status" value="1"/>
</dbReference>
<dbReference type="SUPFAM" id="SSF52047">
    <property type="entry name" value="RNI-like"/>
    <property type="match status" value="1"/>
</dbReference>
<dbReference type="InterPro" id="IPR053772">
    <property type="entry name" value="At1g61320/At1g61330-like"/>
</dbReference>
<dbReference type="Proteomes" id="UP001231189">
    <property type="component" value="Unassembled WGS sequence"/>
</dbReference>
<evidence type="ECO:0000256" key="1">
    <source>
        <dbReference type="SAM" id="MobiDB-lite"/>
    </source>
</evidence>
<dbReference type="Gene3D" id="1.20.1280.50">
    <property type="match status" value="1"/>
</dbReference>
<accession>A0AAD8RWI6</accession>
<sequence length="452" mass="51229">MEGTYGSHFYHINGHLVILCRHKLPIRDADEEDDDARDLVGNKVICRPVTERSKGYGSIKFTSETEAAVDDGSITSLAKKETPPCQQDGDDSQGSKRIRCSWIDLPEEIWHHIHSLVPMREAAQAACVSHAFLHLWRCRTNLTFTKETICSKQKWFDVGEFNNSINHILVNHPTSVGAKTLILKLHGPYDDNYYNCLDCWLKIAVTPKIEELTLVLRQWTEEIKYNFPCSLLSGVSGNTLRYLRLDRCVLRPASGLAMKSLTMLHLCKVRITGDELGCLLSHCFALEQLKLRYCDDIICLAIPCLLQRFSFLKVLKCANLQMIENKAPNLSSFSFSSNQIQLALGESLTVKTLKLRHKGAIGYAIDKLPSYVPNLETLTIHTFSETVNVPIACIKFLHLKFLTIYTCGWDIFHEYDYLSLVSFLDASPSLVTFDLHVSHCSSCKNYLINSYV</sequence>
<feature type="domain" description="At1g61320/AtMIF1 LRR" evidence="3">
    <location>
        <begin position="168"/>
        <end position="441"/>
    </location>
</feature>
<dbReference type="AlphaFoldDB" id="A0AAD8RWI6"/>
<evidence type="ECO:0000313" key="4">
    <source>
        <dbReference type="EMBL" id="KAK1632227.1"/>
    </source>
</evidence>
<dbReference type="InterPro" id="IPR032675">
    <property type="entry name" value="LRR_dom_sf"/>
</dbReference>
<dbReference type="Pfam" id="PF00646">
    <property type="entry name" value="F-box"/>
    <property type="match status" value="1"/>
</dbReference>
<dbReference type="PANTHER" id="PTHR34145:SF39">
    <property type="entry name" value="F-BOX DOMAIN-CONTAINING PROTEIN"/>
    <property type="match status" value="1"/>
</dbReference>
<dbReference type="PANTHER" id="PTHR34145">
    <property type="entry name" value="OS02G0105600 PROTEIN"/>
    <property type="match status" value="1"/>
</dbReference>
<keyword evidence="5" id="KW-1185">Reference proteome</keyword>
<dbReference type="EMBL" id="JAUUTY010000005">
    <property type="protein sequence ID" value="KAK1632227.1"/>
    <property type="molecule type" value="Genomic_DNA"/>
</dbReference>
<reference evidence="4" key="1">
    <citation type="submission" date="2023-07" db="EMBL/GenBank/DDBJ databases">
        <title>A chromosome-level genome assembly of Lolium multiflorum.</title>
        <authorList>
            <person name="Chen Y."/>
            <person name="Copetti D."/>
            <person name="Kolliker R."/>
            <person name="Studer B."/>
        </authorList>
    </citation>
    <scope>NUCLEOTIDE SEQUENCE</scope>
    <source>
        <strain evidence="4">02402/16</strain>
        <tissue evidence="4">Leaf</tissue>
    </source>
</reference>
<evidence type="ECO:0000259" key="2">
    <source>
        <dbReference type="Pfam" id="PF00646"/>
    </source>
</evidence>
<proteinExistence type="predicted"/>
<organism evidence="4 5">
    <name type="scientific">Lolium multiflorum</name>
    <name type="common">Italian ryegrass</name>
    <name type="synonym">Lolium perenne subsp. multiflorum</name>
    <dbReference type="NCBI Taxonomy" id="4521"/>
    <lineage>
        <taxon>Eukaryota</taxon>
        <taxon>Viridiplantae</taxon>
        <taxon>Streptophyta</taxon>
        <taxon>Embryophyta</taxon>
        <taxon>Tracheophyta</taxon>
        <taxon>Spermatophyta</taxon>
        <taxon>Magnoliopsida</taxon>
        <taxon>Liliopsida</taxon>
        <taxon>Poales</taxon>
        <taxon>Poaceae</taxon>
        <taxon>BOP clade</taxon>
        <taxon>Pooideae</taxon>
        <taxon>Poodae</taxon>
        <taxon>Poeae</taxon>
        <taxon>Poeae Chloroplast Group 2 (Poeae type)</taxon>
        <taxon>Loliodinae</taxon>
        <taxon>Loliinae</taxon>
        <taxon>Lolium</taxon>
    </lineage>
</organism>
<dbReference type="Gene3D" id="3.80.10.10">
    <property type="entry name" value="Ribonuclease Inhibitor"/>
    <property type="match status" value="1"/>
</dbReference>
<dbReference type="Pfam" id="PF23622">
    <property type="entry name" value="LRR_At1g61320_AtMIF1"/>
    <property type="match status" value="1"/>
</dbReference>
<name>A0AAD8RWI6_LOLMU</name>
<dbReference type="InterPro" id="IPR055357">
    <property type="entry name" value="LRR_At1g61320_AtMIF1"/>
</dbReference>
<evidence type="ECO:0000313" key="5">
    <source>
        <dbReference type="Proteomes" id="UP001231189"/>
    </source>
</evidence>
<dbReference type="InterPro" id="IPR001810">
    <property type="entry name" value="F-box_dom"/>
</dbReference>